<evidence type="ECO:0000256" key="1">
    <source>
        <dbReference type="ARBA" id="ARBA00022490"/>
    </source>
</evidence>
<dbReference type="SUPFAM" id="SSF50346">
    <property type="entry name" value="PRC-barrel domain"/>
    <property type="match status" value="1"/>
</dbReference>
<gene>
    <name evidence="5 8" type="primary">rimM</name>
    <name evidence="8" type="ORF">MSP8886_03752</name>
</gene>
<dbReference type="Pfam" id="PF05239">
    <property type="entry name" value="PRC"/>
    <property type="match status" value="1"/>
</dbReference>
<comment type="similarity">
    <text evidence="5">Belongs to the RimM family.</text>
</comment>
<comment type="domain">
    <text evidence="5">The PRC barrel domain binds ribosomal protein uS19.</text>
</comment>
<dbReference type="GO" id="GO:0005840">
    <property type="term" value="C:ribosome"/>
    <property type="evidence" value="ECO:0007669"/>
    <property type="project" value="InterPro"/>
</dbReference>
<feature type="domain" description="RimM N-terminal" evidence="6">
    <location>
        <begin position="15"/>
        <end position="96"/>
    </location>
</feature>
<evidence type="ECO:0000256" key="3">
    <source>
        <dbReference type="ARBA" id="ARBA00022552"/>
    </source>
</evidence>
<keyword evidence="4 5" id="KW-0143">Chaperone</keyword>
<dbReference type="InterPro" id="IPR002676">
    <property type="entry name" value="RimM_N"/>
</dbReference>
<proteinExistence type="inferred from homology"/>
<dbReference type="InterPro" id="IPR009000">
    <property type="entry name" value="Transl_B-barrel_sf"/>
</dbReference>
<dbReference type="GO" id="GO:0043022">
    <property type="term" value="F:ribosome binding"/>
    <property type="evidence" value="ECO:0007669"/>
    <property type="project" value="InterPro"/>
</dbReference>
<accession>A0A1A8TR77</accession>
<dbReference type="Pfam" id="PF01782">
    <property type="entry name" value="RimM"/>
    <property type="match status" value="1"/>
</dbReference>
<dbReference type="GO" id="GO:0005737">
    <property type="term" value="C:cytoplasm"/>
    <property type="evidence" value="ECO:0007669"/>
    <property type="project" value="UniProtKB-SubCell"/>
</dbReference>
<dbReference type="InterPro" id="IPR027275">
    <property type="entry name" value="PRC-brl_dom"/>
</dbReference>
<dbReference type="Proteomes" id="UP000092544">
    <property type="component" value="Unassembled WGS sequence"/>
</dbReference>
<dbReference type="SUPFAM" id="SSF50447">
    <property type="entry name" value="Translation proteins"/>
    <property type="match status" value="1"/>
</dbReference>
<evidence type="ECO:0000256" key="4">
    <source>
        <dbReference type="ARBA" id="ARBA00023186"/>
    </source>
</evidence>
<dbReference type="InterPro" id="IPR011033">
    <property type="entry name" value="PRC_barrel-like_sf"/>
</dbReference>
<keyword evidence="2 5" id="KW-0690">Ribosome biogenesis</keyword>
<dbReference type="RefSeq" id="WP_067019402.1">
    <property type="nucleotide sequence ID" value="NZ_FLOB01000013.1"/>
</dbReference>
<dbReference type="EMBL" id="FLOB01000013">
    <property type="protein sequence ID" value="SBS36549.1"/>
    <property type="molecule type" value="Genomic_DNA"/>
</dbReference>
<evidence type="ECO:0000259" key="6">
    <source>
        <dbReference type="Pfam" id="PF01782"/>
    </source>
</evidence>
<reference evidence="8 9" key="1">
    <citation type="submission" date="2016-06" db="EMBL/GenBank/DDBJ databases">
        <authorList>
            <person name="Kjaerup R.B."/>
            <person name="Dalgaard T.S."/>
            <person name="Juul-Madsen H.R."/>
        </authorList>
    </citation>
    <scope>NUCLEOTIDE SEQUENCE [LARGE SCALE GENOMIC DNA]</scope>
    <source>
        <strain evidence="8 9">CECT 8886</strain>
    </source>
</reference>
<keyword evidence="3 5" id="KW-0698">rRNA processing</keyword>
<dbReference type="GO" id="GO:0042274">
    <property type="term" value="P:ribosomal small subunit biogenesis"/>
    <property type="evidence" value="ECO:0007669"/>
    <property type="project" value="UniProtKB-UniRule"/>
</dbReference>
<evidence type="ECO:0000256" key="5">
    <source>
        <dbReference type="HAMAP-Rule" id="MF_00014"/>
    </source>
</evidence>
<dbReference type="Gene3D" id="2.40.30.60">
    <property type="entry name" value="RimM"/>
    <property type="match status" value="1"/>
</dbReference>
<evidence type="ECO:0000256" key="2">
    <source>
        <dbReference type="ARBA" id="ARBA00022517"/>
    </source>
</evidence>
<dbReference type="InterPro" id="IPR036976">
    <property type="entry name" value="RimM_N_sf"/>
</dbReference>
<sequence>MSQLKQAAAPEQALVVGRITSVYGVKGWVKLYSHTDPMRGIFDYKHWWLKTPSGWKTVELNQGRLQGRGLVASVKGYSDRDQVKELCGLDIYIDAKELPALEEGDYYWSQLEGLRVTTKEGVLLGKVSQLMETGANDVLVIRACEGSFDREERLIPYAPGTYVLDINLEQQEMVVDWDPEF</sequence>
<name>A0A1A8TR77_9GAMM</name>
<dbReference type="NCBIfam" id="TIGR02273">
    <property type="entry name" value="16S_RimM"/>
    <property type="match status" value="1"/>
</dbReference>
<dbReference type="PANTHER" id="PTHR33692">
    <property type="entry name" value="RIBOSOME MATURATION FACTOR RIMM"/>
    <property type="match status" value="1"/>
</dbReference>
<dbReference type="InterPro" id="IPR011961">
    <property type="entry name" value="RimM"/>
</dbReference>
<comment type="subcellular location">
    <subcellularLocation>
        <location evidence="5">Cytoplasm</location>
    </subcellularLocation>
</comment>
<dbReference type="GO" id="GO:0006364">
    <property type="term" value="P:rRNA processing"/>
    <property type="evidence" value="ECO:0007669"/>
    <property type="project" value="UniProtKB-UniRule"/>
</dbReference>
<keyword evidence="9" id="KW-1185">Reference proteome</keyword>
<dbReference type="PANTHER" id="PTHR33692:SF1">
    <property type="entry name" value="RIBOSOME MATURATION FACTOR RIMM"/>
    <property type="match status" value="1"/>
</dbReference>
<dbReference type="Gene3D" id="2.30.30.240">
    <property type="entry name" value="PRC-barrel domain"/>
    <property type="match status" value="1"/>
</dbReference>
<keyword evidence="1 5" id="KW-0963">Cytoplasm</keyword>
<feature type="domain" description="PRC-barrel" evidence="7">
    <location>
        <begin position="104"/>
        <end position="176"/>
    </location>
</feature>
<protein>
    <recommendedName>
        <fullName evidence="5">Ribosome maturation factor RimM</fullName>
    </recommendedName>
</protein>
<comment type="subunit">
    <text evidence="5">Binds ribosomal protein uS19.</text>
</comment>
<evidence type="ECO:0000313" key="9">
    <source>
        <dbReference type="Proteomes" id="UP000092544"/>
    </source>
</evidence>
<evidence type="ECO:0000313" key="8">
    <source>
        <dbReference type="EMBL" id="SBS36549.1"/>
    </source>
</evidence>
<dbReference type="AlphaFoldDB" id="A0A1A8TR77"/>
<dbReference type="HAMAP" id="MF_00014">
    <property type="entry name" value="Ribosome_mat_RimM"/>
    <property type="match status" value="1"/>
</dbReference>
<dbReference type="STRING" id="1792290.MSP8886_03752"/>
<organism evidence="8 9">
    <name type="scientific">Marinomonas spartinae</name>
    <dbReference type="NCBI Taxonomy" id="1792290"/>
    <lineage>
        <taxon>Bacteria</taxon>
        <taxon>Pseudomonadati</taxon>
        <taxon>Pseudomonadota</taxon>
        <taxon>Gammaproteobacteria</taxon>
        <taxon>Oceanospirillales</taxon>
        <taxon>Oceanospirillaceae</taxon>
        <taxon>Marinomonas</taxon>
    </lineage>
</organism>
<dbReference type="OrthoDB" id="9783509at2"/>
<evidence type="ECO:0000259" key="7">
    <source>
        <dbReference type="Pfam" id="PF05239"/>
    </source>
</evidence>
<comment type="function">
    <text evidence="5">An accessory protein needed during the final step in the assembly of 30S ribosomal subunit, possibly for assembly of the head region. Essential for efficient processing of 16S rRNA. May be needed both before and after RbfA during the maturation of 16S rRNA. It has affinity for free ribosomal 30S subunits but not for 70S ribosomes.</text>
</comment>